<reference evidence="2" key="1">
    <citation type="journal article" date="2014" name="Int. J. Syst. Evol. Microbiol.">
        <title>Complete genome sequence of Corynebacterium casei LMG S-19264T (=DSM 44701T), isolated from a smear-ripened cheese.</title>
        <authorList>
            <consortium name="US DOE Joint Genome Institute (JGI-PGF)"/>
            <person name="Walter F."/>
            <person name="Albersmeier A."/>
            <person name="Kalinowski J."/>
            <person name="Ruckert C."/>
        </authorList>
    </citation>
    <scope>NUCLEOTIDE SEQUENCE</scope>
    <source>
        <strain evidence="2">JCM 3276</strain>
    </source>
</reference>
<proteinExistence type="predicted"/>
<keyword evidence="3" id="KW-1185">Reference proteome</keyword>
<dbReference type="Proteomes" id="UP000660680">
    <property type="component" value="Unassembled WGS sequence"/>
</dbReference>
<sequence>MTAPWLELLDDTIRACAEFDRPDLAQRLRARRASLLGPARRVVVFGCPGQGKSQLVNALLGAAVCAVGDDVTTAVPAVLRHAETPTAAVLGAADAGGPVETATARANKHPEAVGAEIGLPRALLGSGMELVDAPPVGEPTGRRTELAMAALAEADCALLVSDATAALTPLELDLLGQVARLCPAVAVVLTKIDMVPRWRHVAEVDRNRLADAGLVAPVVPVSSVLRLAAAKANDRGLNAESGFTALVECLRAAVLADPAAAAGRAAAATCAVVIEELMGPVKARAAALPPAVSQDGLVKATKRVEQVQRDAARMQTQLADDVADLNSDVEYDLRDRTRRVLREVDDYFEEADPLKVWPEFSDWMRETLTTVAEANADWLLRRFEWIAGRLAAEVDDLPALLDSAGVDDLRTPRVEPFTPVQKMFVGLRGSYSGLLMSGLATTLAGLPLINPISIGAGVAFGARSVFEERGARLKRRQAVAKTAAQRHVDDFFLAYGKQTRDAVRLIHRALRDRLDEVARQVRADAAESAGRVKRAVEAANARRTELITGVRRDLTKLGTLRGRAEAARRPLTVPRGLTA</sequence>
<organism evidence="2 3">
    <name type="scientific">Actinokineospora fastidiosa</name>
    <dbReference type="NCBI Taxonomy" id="1816"/>
    <lineage>
        <taxon>Bacteria</taxon>
        <taxon>Bacillati</taxon>
        <taxon>Actinomycetota</taxon>
        <taxon>Actinomycetes</taxon>
        <taxon>Pseudonocardiales</taxon>
        <taxon>Pseudonocardiaceae</taxon>
        <taxon>Actinokineospora</taxon>
    </lineage>
</organism>
<dbReference type="RefSeq" id="WP_189209918.1">
    <property type="nucleotide sequence ID" value="NZ_BMRB01000001.1"/>
</dbReference>
<name>A0A918LAX8_9PSEU</name>
<protein>
    <submittedName>
        <fullName evidence="2">Isoniazid inducible gene protein IniA</fullName>
    </submittedName>
</protein>
<gene>
    <name evidence="2" type="ORF">GCM10010171_20010</name>
</gene>
<accession>A0A918LAX8</accession>
<dbReference type="SUPFAM" id="SSF52540">
    <property type="entry name" value="P-loop containing nucleoside triphosphate hydrolases"/>
    <property type="match status" value="1"/>
</dbReference>
<dbReference type="Gene3D" id="3.40.50.300">
    <property type="entry name" value="P-loop containing nucleotide triphosphate hydrolases"/>
    <property type="match status" value="1"/>
</dbReference>
<evidence type="ECO:0000313" key="3">
    <source>
        <dbReference type="Proteomes" id="UP000660680"/>
    </source>
</evidence>
<dbReference type="PANTHER" id="PTHR43681:SF1">
    <property type="entry name" value="SARCALUMENIN"/>
    <property type="match status" value="1"/>
</dbReference>
<comment type="caution">
    <text evidence="2">The sequence shown here is derived from an EMBL/GenBank/DDBJ whole genome shotgun (WGS) entry which is preliminary data.</text>
</comment>
<dbReference type="InterPro" id="IPR051943">
    <property type="entry name" value="TRAFAC_Dynamin-like_GTPase"/>
</dbReference>
<dbReference type="EMBL" id="BMRB01000001">
    <property type="protein sequence ID" value="GGS26503.1"/>
    <property type="molecule type" value="Genomic_DNA"/>
</dbReference>
<reference evidence="2" key="2">
    <citation type="submission" date="2020-09" db="EMBL/GenBank/DDBJ databases">
        <authorList>
            <person name="Sun Q."/>
            <person name="Ohkuma M."/>
        </authorList>
    </citation>
    <scope>NUCLEOTIDE SEQUENCE</scope>
    <source>
        <strain evidence="2">JCM 3276</strain>
    </source>
</reference>
<feature type="domain" description="Dynamin N-terminal" evidence="1">
    <location>
        <begin position="42"/>
        <end position="191"/>
    </location>
</feature>
<evidence type="ECO:0000259" key="1">
    <source>
        <dbReference type="Pfam" id="PF00350"/>
    </source>
</evidence>
<evidence type="ECO:0000313" key="2">
    <source>
        <dbReference type="EMBL" id="GGS26503.1"/>
    </source>
</evidence>
<dbReference type="InterPro" id="IPR045063">
    <property type="entry name" value="Dynamin_N"/>
</dbReference>
<dbReference type="AlphaFoldDB" id="A0A918LAX8"/>
<dbReference type="Pfam" id="PF00350">
    <property type="entry name" value="Dynamin_N"/>
    <property type="match status" value="1"/>
</dbReference>
<dbReference type="InterPro" id="IPR027417">
    <property type="entry name" value="P-loop_NTPase"/>
</dbReference>
<dbReference type="PANTHER" id="PTHR43681">
    <property type="entry name" value="TRANSMEMBRANE GTPASE FZO"/>
    <property type="match status" value="1"/>
</dbReference>